<reference evidence="2" key="1">
    <citation type="submission" date="2022-10" db="EMBL/GenBank/DDBJ databases">
        <title>The complete genomes of actinobacterial strains from the NBC collection.</title>
        <authorList>
            <person name="Joergensen T.S."/>
            <person name="Alvarez Arevalo M."/>
            <person name="Sterndorff E.B."/>
            <person name="Faurdal D."/>
            <person name="Vuksanovic O."/>
            <person name="Mourched A.-S."/>
            <person name="Charusanti P."/>
            <person name="Shaw S."/>
            <person name="Blin K."/>
            <person name="Weber T."/>
        </authorList>
    </citation>
    <scope>NUCLEOTIDE SEQUENCE</scope>
    <source>
        <strain evidence="2">NBC_00254</strain>
    </source>
</reference>
<feature type="compositionally biased region" description="Low complexity" evidence="1">
    <location>
        <begin position="75"/>
        <end position="86"/>
    </location>
</feature>
<proteinExistence type="predicted"/>
<organism evidence="2 3">
    <name type="scientific">Microbispora hainanensis</name>
    <dbReference type="NCBI Taxonomy" id="568844"/>
    <lineage>
        <taxon>Bacteria</taxon>
        <taxon>Bacillati</taxon>
        <taxon>Actinomycetota</taxon>
        <taxon>Actinomycetes</taxon>
        <taxon>Streptosporangiales</taxon>
        <taxon>Streptosporangiaceae</taxon>
        <taxon>Microbispora</taxon>
    </lineage>
</organism>
<evidence type="ECO:0000313" key="2">
    <source>
        <dbReference type="EMBL" id="WUP74164.1"/>
    </source>
</evidence>
<protein>
    <recommendedName>
        <fullName evidence="4">Flp pilus-assembly TadG-like N-terminal domain-containing protein</fullName>
    </recommendedName>
</protein>
<gene>
    <name evidence="2" type="ORF">OG913_33090</name>
</gene>
<feature type="region of interest" description="Disordered" evidence="1">
    <location>
        <begin position="148"/>
        <end position="169"/>
    </location>
</feature>
<dbReference type="RefSeq" id="WP_142652025.1">
    <property type="nucleotide sequence ID" value="NZ_CP108085.1"/>
</dbReference>
<evidence type="ECO:0000313" key="3">
    <source>
        <dbReference type="Proteomes" id="UP001432011"/>
    </source>
</evidence>
<accession>A0ABZ1SPB8</accession>
<dbReference type="Proteomes" id="UP001432011">
    <property type="component" value="Chromosome"/>
</dbReference>
<dbReference type="EMBL" id="CP108085">
    <property type="protein sequence ID" value="WUP74164.1"/>
    <property type="molecule type" value="Genomic_DNA"/>
</dbReference>
<keyword evidence="3" id="KW-1185">Reference proteome</keyword>
<feature type="region of interest" description="Disordered" evidence="1">
    <location>
        <begin position="55"/>
        <end position="92"/>
    </location>
</feature>
<evidence type="ECO:0008006" key="4">
    <source>
        <dbReference type="Google" id="ProtNLM"/>
    </source>
</evidence>
<evidence type="ECO:0000256" key="1">
    <source>
        <dbReference type="SAM" id="MobiDB-lite"/>
    </source>
</evidence>
<name>A0ABZ1SPB8_9ACTN</name>
<sequence>MTLTRRGSARRLRSVLLVAALLAPAILASGMLMADFTGYGERARAQLSGSAAVRAAPARAADQKRAETTAETGGDRAPAGTPAARPAMPPTVDGREAQRIHVITMAGTRPLLNPTPVPAPPGPARLYEGVVRILPIARPVQRIIHTATTPKASRPTEEPEPHEEETFTCEPEWRDTWLWELCREHESQPEGGR</sequence>